<organism evidence="3 4">
    <name type="scientific">Plasmodium ovale wallikeri</name>
    <dbReference type="NCBI Taxonomy" id="864142"/>
    <lineage>
        <taxon>Eukaryota</taxon>
        <taxon>Sar</taxon>
        <taxon>Alveolata</taxon>
        <taxon>Apicomplexa</taxon>
        <taxon>Aconoidasida</taxon>
        <taxon>Haemosporida</taxon>
        <taxon>Plasmodiidae</taxon>
        <taxon>Plasmodium</taxon>
        <taxon>Plasmodium (Plasmodium)</taxon>
    </lineage>
</organism>
<accession>A0A1A8Z9B5</accession>
<reference evidence="3" key="2">
    <citation type="submission" date="2016-05" db="EMBL/GenBank/DDBJ databases">
        <authorList>
            <person name="Lavstsen T."/>
            <person name="Jespersen J.S."/>
        </authorList>
    </citation>
    <scope>NUCLEOTIDE SEQUENCE [LARGE SCALE GENOMIC DNA]</scope>
</reference>
<dbReference type="EMBL" id="FLRD01000113">
    <property type="protein sequence ID" value="SBT40035.1"/>
    <property type="molecule type" value="Genomic_DNA"/>
</dbReference>
<evidence type="ECO:0000313" key="4">
    <source>
        <dbReference type="Proteomes" id="UP000078550"/>
    </source>
</evidence>
<sequence>MWRFSLCCFEYQWNCKAGKRESEKTGKRENGKARKRENEKTRKRENGKTRKRENKKGEYAKWERRKRGKCKIETSREGKMQNGNVEKR</sequence>
<gene>
    <name evidence="2" type="ORF">POVWA1_041170</name>
    <name evidence="3" type="ORF">POVWA2_039740</name>
</gene>
<feature type="compositionally biased region" description="Basic and acidic residues" evidence="1">
    <location>
        <begin position="70"/>
        <end position="88"/>
    </location>
</feature>
<dbReference type="AlphaFoldDB" id="A0A1A8Z9B5"/>
<evidence type="ECO:0000313" key="3">
    <source>
        <dbReference type="EMBL" id="SBT40451.1"/>
    </source>
</evidence>
<feature type="compositionally biased region" description="Basic and acidic residues" evidence="1">
    <location>
        <begin position="19"/>
        <end position="48"/>
    </location>
</feature>
<protein>
    <submittedName>
        <fullName evidence="3">Uncharacterized protein</fullName>
    </submittedName>
</protein>
<reference evidence="4 5" key="1">
    <citation type="submission" date="2016-05" db="EMBL/GenBank/DDBJ databases">
        <authorList>
            <person name="Naeem Raeece"/>
        </authorList>
    </citation>
    <scope>NUCLEOTIDE SEQUENCE [LARGE SCALE GENOMIC DNA]</scope>
</reference>
<evidence type="ECO:0000256" key="1">
    <source>
        <dbReference type="SAM" id="MobiDB-lite"/>
    </source>
</evidence>
<evidence type="ECO:0000313" key="5">
    <source>
        <dbReference type="Proteomes" id="UP000078555"/>
    </source>
</evidence>
<dbReference type="Proteomes" id="UP000078555">
    <property type="component" value="Unassembled WGS sequence"/>
</dbReference>
<dbReference type="Proteomes" id="UP000078550">
    <property type="component" value="Unassembled WGS sequence"/>
</dbReference>
<feature type="region of interest" description="Disordered" evidence="1">
    <location>
        <begin position="19"/>
        <end position="88"/>
    </location>
</feature>
<name>A0A1A8Z9B5_PLAOA</name>
<proteinExistence type="predicted"/>
<keyword evidence="5" id="KW-1185">Reference proteome</keyword>
<evidence type="ECO:0000313" key="2">
    <source>
        <dbReference type="EMBL" id="SBT40035.1"/>
    </source>
</evidence>
<dbReference type="EMBL" id="FLRE01000153">
    <property type="protein sequence ID" value="SBT40451.1"/>
    <property type="molecule type" value="Genomic_DNA"/>
</dbReference>